<dbReference type="Proteomes" id="UP001143309">
    <property type="component" value="Unassembled WGS sequence"/>
</dbReference>
<feature type="compositionally biased region" description="Basic residues" evidence="1">
    <location>
        <begin position="65"/>
        <end position="79"/>
    </location>
</feature>
<organism evidence="2 3">
    <name type="scientific">Methylopila turkensis</name>
    <dbReference type="NCBI Taxonomy" id="1437816"/>
    <lineage>
        <taxon>Bacteria</taxon>
        <taxon>Pseudomonadati</taxon>
        <taxon>Pseudomonadota</taxon>
        <taxon>Alphaproteobacteria</taxon>
        <taxon>Hyphomicrobiales</taxon>
        <taxon>Methylopilaceae</taxon>
        <taxon>Methylopila</taxon>
    </lineage>
</organism>
<accession>A0A9W6N7C3</accession>
<name>A0A9W6N7C3_9HYPH</name>
<sequence length="79" mass="8372">MTATRETLFKPSKSEAKGDATTRAAWAIIDQDKAKEDAKTARLRAARLAKEAAEGEALAAAPKPKPVRKTRKAAAKPAA</sequence>
<evidence type="ECO:0000313" key="3">
    <source>
        <dbReference type="Proteomes" id="UP001143309"/>
    </source>
</evidence>
<proteinExistence type="predicted"/>
<dbReference type="RefSeq" id="WP_271200715.1">
    <property type="nucleotide sequence ID" value="NZ_BSFL01000002.1"/>
</dbReference>
<dbReference type="EMBL" id="BSFL01000002">
    <property type="protein sequence ID" value="GLK80247.1"/>
    <property type="molecule type" value="Genomic_DNA"/>
</dbReference>
<evidence type="ECO:0000313" key="2">
    <source>
        <dbReference type="EMBL" id="GLK80247.1"/>
    </source>
</evidence>
<reference evidence="2" key="1">
    <citation type="journal article" date="2014" name="Int. J. Syst. Evol. Microbiol.">
        <title>Complete genome sequence of Corynebacterium casei LMG S-19264T (=DSM 44701T), isolated from a smear-ripened cheese.</title>
        <authorList>
            <consortium name="US DOE Joint Genome Institute (JGI-PGF)"/>
            <person name="Walter F."/>
            <person name="Albersmeier A."/>
            <person name="Kalinowski J."/>
            <person name="Ruckert C."/>
        </authorList>
    </citation>
    <scope>NUCLEOTIDE SEQUENCE</scope>
    <source>
        <strain evidence="2">VKM B-2748</strain>
    </source>
</reference>
<gene>
    <name evidence="2" type="ORF">GCM10008174_19880</name>
</gene>
<reference evidence="2" key="2">
    <citation type="submission" date="2023-01" db="EMBL/GenBank/DDBJ databases">
        <authorList>
            <person name="Sun Q."/>
            <person name="Evtushenko L."/>
        </authorList>
    </citation>
    <scope>NUCLEOTIDE SEQUENCE</scope>
    <source>
        <strain evidence="2">VKM B-2748</strain>
    </source>
</reference>
<dbReference type="AlphaFoldDB" id="A0A9W6N7C3"/>
<keyword evidence="3" id="KW-1185">Reference proteome</keyword>
<evidence type="ECO:0000256" key="1">
    <source>
        <dbReference type="SAM" id="MobiDB-lite"/>
    </source>
</evidence>
<protein>
    <submittedName>
        <fullName evidence="2">Uncharacterized protein</fullName>
    </submittedName>
</protein>
<comment type="caution">
    <text evidence="2">The sequence shown here is derived from an EMBL/GenBank/DDBJ whole genome shotgun (WGS) entry which is preliminary data.</text>
</comment>
<feature type="region of interest" description="Disordered" evidence="1">
    <location>
        <begin position="52"/>
        <end position="79"/>
    </location>
</feature>